<feature type="compositionally biased region" description="Polar residues" evidence="1">
    <location>
        <begin position="186"/>
        <end position="217"/>
    </location>
</feature>
<dbReference type="EMBL" id="CP000653">
    <property type="protein sequence ID" value="ABP59459.1"/>
    <property type="molecule type" value="Genomic_DNA"/>
</dbReference>
<protein>
    <recommendedName>
        <fullName evidence="4">Single-stranded DNA-binding protein</fullName>
    </recommendedName>
</protein>
<evidence type="ECO:0000313" key="2">
    <source>
        <dbReference type="EMBL" id="ABP59459.1"/>
    </source>
</evidence>
<dbReference type="RefSeq" id="WP_012016180.1">
    <property type="nucleotide sequence ID" value="NC_009436.1"/>
</dbReference>
<dbReference type="OrthoDB" id="5673686at2"/>
<dbReference type="AlphaFoldDB" id="A0A9J9KXW6"/>
<dbReference type="Proteomes" id="UP000000230">
    <property type="component" value="Chromosome"/>
</dbReference>
<evidence type="ECO:0000313" key="3">
    <source>
        <dbReference type="Proteomes" id="UP000000230"/>
    </source>
</evidence>
<dbReference type="KEGG" id="ent:Ent638_0774"/>
<proteinExistence type="predicted"/>
<name>A0A9J9KXW6_ENT38</name>
<gene>
    <name evidence="2" type="ordered locus">Ent638_0774</name>
</gene>
<organism evidence="2 3">
    <name type="scientific">Enterobacter sp. (strain 638)</name>
    <dbReference type="NCBI Taxonomy" id="399742"/>
    <lineage>
        <taxon>Bacteria</taxon>
        <taxon>Pseudomonadati</taxon>
        <taxon>Pseudomonadota</taxon>
        <taxon>Gammaproteobacteria</taxon>
        <taxon>Enterobacterales</taxon>
        <taxon>Enterobacteriaceae</taxon>
        <taxon>Enterobacter</taxon>
    </lineage>
</organism>
<reference evidence="3" key="1">
    <citation type="journal article" date="2010" name="PLoS Genet.">
        <title>Genome sequence of the plant growth promoting endophytic bacterium Enterobacter sp. 638.</title>
        <authorList>
            <person name="Taghavi S."/>
            <person name="van der Lelie D."/>
            <person name="Hoffman A."/>
            <person name="Zhang Y.B."/>
            <person name="Walla M.D."/>
            <person name="Vangronsveld J."/>
            <person name="Newman L."/>
            <person name="Monchy S."/>
        </authorList>
    </citation>
    <scope>NUCLEOTIDE SEQUENCE [LARGE SCALE GENOMIC DNA]</scope>
    <source>
        <strain evidence="3">638</strain>
    </source>
</reference>
<evidence type="ECO:0008006" key="4">
    <source>
        <dbReference type="Google" id="ProtNLM"/>
    </source>
</evidence>
<accession>A0A9J9KXW6</accession>
<keyword evidence="3" id="KW-1185">Reference proteome</keyword>
<sequence length="244" mass="26394">MNQPMTFMWNNETAEMAKKAGAAGGISETGAYEGDITSAIYTFGKDGSQSQALEISLDSNGLKANYLRINFLGKDGQQTFGMGLVSALMWAAQIKQAQPQQVQGKDGIEWHCPALVGKKVGLFLQKVLYTKNDNSDGYKFEVRHVFQPGTRKTYAEHAENAPADTIAALEVSMKDKDERTHGGAQFSGSRNASTGGNPYTNQTGNNPPQSRLQQNSGLPPADFDDDIPFAPIGLPFPSHSIYAL</sequence>
<feature type="region of interest" description="Disordered" evidence="1">
    <location>
        <begin position="175"/>
        <end position="226"/>
    </location>
</feature>
<evidence type="ECO:0000256" key="1">
    <source>
        <dbReference type="SAM" id="MobiDB-lite"/>
    </source>
</evidence>